<feature type="compositionally biased region" description="Basic and acidic residues" evidence="1">
    <location>
        <begin position="345"/>
        <end position="360"/>
    </location>
</feature>
<feature type="region of interest" description="Disordered" evidence="1">
    <location>
        <begin position="389"/>
        <end position="418"/>
    </location>
</feature>
<protein>
    <submittedName>
        <fullName evidence="2">Uncharacterized protein</fullName>
    </submittedName>
</protein>
<evidence type="ECO:0000313" key="3">
    <source>
        <dbReference type="Proteomes" id="UP001162640"/>
    </source>
</evidence>
<dbReference type="EMBL" id="BLQM01000122">
    <property type="protein sequence ID" value="GMH66441.1"/>
    <property type="molecule type" value="Genomic_DNA"/>
</dbReference>
<dbReference type="Proteomes" id="UP001162640">
    <property type="component" value="Unassembled WGS sequence"/>
</dbReference>
<accession>A0A9W7A5T3</accession>
<evidence type="ECO:0000313" key="2">
    <source>
        <dbReference type="EMBL" id="GMH66441.1"/>
    </source>
</evidence>
<feature type="compositionally biased region" description="Basic residues" evidence="1">
    <location>
        <begin position="407"/>
        <end position="418"/>
    </location>
</feature>
<feature type="region of interest" description="Disordered" evidence="1">
    <location>
        <begin position="345"/>
        <end position="365"/>
    </location>
</feature>
<reference evidence="3" key="1">
    <citation type="journal article" date="2023" name="Commun. Biol.">
        <title>Genome analysis of Parmales, the sister group of diatoms, reveals the evolutionary specialization of diatoms from phago-mixotrophs to photoautotrophs.</title>
        <authorList>
            <person name="Ban H."/>
            <person name="Sato S."/>
            <person name="Yoshikawa S."/>
            <person name="Yamada K."/>
            <person name="Nakamura Y."/>
            <person name="Ichinomiya M."/>
            <person name="Sato N."/>
            <person name="Blanc-Mathieu R."/>
            <person name="Endo H."/>
            <person name="Kuwata A."/>
            <person name="Ogata H."/>
        </authorList>
    </citation>
    <scope>NUCLEOTIDE SEQUENCE [LARGE SCALE GENOMIC DNA]</scope>
</reference>
<name>A0A9W7A5T3_9STRA</name>
<organism evidence="2 3">
    <name type="scientific">Triparma laevis f. inornata</name>
    <dbReference type="NCBI Taxonomy" id="1714386"/>
    <lineage>
        <taxon>Eukaryota</taxon>
        <taxon>Sar</taxon>
        <taxon>Stramenopiles</taxon>
        <taxon>Ochrophyta</taxon>
        <taxon>Bolidophyceae</taxon>
        <taxon>Parmales</taxon>
        <taxon>Triparmaceae</taxon>
        <taxon>Triparma</taxon>
    </lineage>
</organism>
<gene>
    <name evidence="2" type="ORF">TL16_g04429</name>
</gene>
<evidence type="ECO:0000256" key="1">
    <source>
        <dbReference type="SAM" id="MobiDB-lite"/>
    </source>
</evidence>
<dbReference type="AlphaFoldDB" id="A0A9W7A5T3"/>
<comment type="caution">
    <text evidence="2">The sequence shown here is derived from an EMBL/GenBank/DDBJ whole genome shotgun (WGS) entry which is preliminary data.</text>
</comment>
<sequence>MEERTFETPFRHSFDKPVTVKFVLQIKPDATIRVSYGLTQTPLEYAKVKNASRLTVEMLELLTVDEMKACGDTESDIQAAIDEKKVTLGENKSAMSNIVDYAAREKATLLQTKMFGELEAADVASAHDTFDKLKGFCGDQAKRLGDLIAVVMSKYKTTDPRRYEPFEQVKDIKVKEQTPPPSALPLSEQVKSQLAKATWYEGNFQAAMNEMATVFNASKSCEEICEHYGINNTGGKWSKELRAEVFNLDLGTDEVDPLLMALCFEVLNKKYSIYGLKNKYLQETFKEPPNLHMNLVIKDGWLCEVQMLFRDILLIKKELHKFYDVNRADGPFIVAGKLFKSLADPDSKQPDDEAGDKNDDNVNSESKINSLMKVVKAKDAEIERLNKLLAEKLPEPPPSPKPELKILKRMSSKLMKKG</sequence>
<proteinExistence type="predicted"/>